<feature type="signal peptide" evidence="1">
    <location>
        <begin position="1"/>
        <end position="22"/>
    </location>
</feature>
<keyword evidence="1" id="KW-0732">Signal</keyword>
<evidence type="ECO:0000259" key="2">
    <source>
        <dbReference type="Pfam" id="PF01835"/>
    </source>
</evidence>
<evidence type="ECO:0000313" key="4">
    <source>
        <dbReference type="Proteomes" id="UP000662074"/>
    </source>
</evidence>
<dbReference type="Pfam" id="PF01835">
    <property type="entry name" value="MG2"/>
    <property type="match status" value="1"/>
</dbReference>
<dbReference type="AlphaFoldDB" id="A0A917N119"/>
<dbReference type="SUPFAM" id="SSF49452">
    <property type="entry name" value="Starch-binding domain-like"/>
    <property type="match status" value="1"/>
</dbReference>
<keyword evidence="4" id="KW-1185">Reference proteome</keyword>
<dbReference type="InterPro" id="IPR013784">
    <property type="entry name" value="Carb-bd-like_fold"/>
</dbReference>
<dbReference type="GO" id="GO:0030246">
    <property type="term" value="F:carbohydrate binding"/>
    <property type="evidence" value="ECO:0007669"/>
    <property type="project" value="InterPro"/>
</dbReference>
<sequence length="824" mass="90863">MKKFRLLLACAVWLLTVLSCYAQNNTPKKEVKLFFENVYLHTDRQIYTPGDDLWYKAYLTNAQDGRLIGTSKNLYVELIGPANQMLFHEIIALNNGLGKGDLKMPDSIRAGNYRLRAYTNWMRNFGDNFIFEKNITVVSVKPAAASNTIAKEEVVRFFPEGGSLVAGVSSLVAVKAEASAKKGLTVKGAIFSSSGDTVANFATDTLGMGMFTLLPLAGQTYKAKYTIGRKVTTTDLPAPLSSGLALKMLKKDTTLYAVISCSEQAAAQYANQTLTLKARSYGKLTFQQTLQLKGNTAAVIIPASQLPGGICSLTLYDAQQKPNCERLIYNEHFAKINLKLNLNKSTYTTREQVVANVLLTDNKGQSLGSNFSMSAVDAGLVAPEEGNITSYLLLQSELKGDIAYAARYFDTTNVQRFKQLDLLLLTQGWRDFVWKRLADTALRIAYIPEQGLSISGKVQDKKNIALPGANITLIAAKATNGRLFSAQTDATGKYYFDNLQLYGPQSLRLNSKDAKGKALGIITLDSLNTNRPSVENYQLDNGTPVKLSPAGTAALVKQVTQAKQRSLSDTLIRLKEVQVKNNNPLVLRDRAVTSFGYKDEVLKVKPEDYRYNTLRDYIQFASTQARVDAENNRLFFMADGKQLTPRFVINNRDALFTDADPAEVTSMISNSYLDLPVSSVDQVVIKKLIAGQSLMVTPDSAADASPRERFNSKNPSAIGPVFVIYLTLKPDAFKKPEPGAIQAEVNGYYEARDFYKPMYNQTKNDTRTDSRATLHWEPNGSTVQNGRSAISYYNSDSKTTVRVVVQGITNTGVPFTAVKTYSVK</sequence>
<evidence type="ECO:0000256" key="1">
    <source>
        <dbReference type="SAM" id="SignalP"/>
    </source>
</evidence>
<reference evidence="3" key="2">
    <citation type="submission" date="2020-09" db="EMBL/GenBank/DDBJ databases">
        <authorList>
            <person name="Sun Q."/>
            <person name="Sedlacek I."/>
        </authorList>
    </citation>
    <scope>NUCLEOTIDE SEQUENCE</scope>
    <source>
        <strain evidence="3">CCM 8711</strain>
    </source>
</reference>
<dbReference type="Proteomes" id="UP000662074">
    <property type="component" value="Unassembled WGS sequence"/>
</dbReference>
<proteinExistence type="predicted"/>
<dbReference type="InterPro" id="IPR002890">
    <property type="entry name" value="MG2"/>
</dbReference>
<dbReference type="RefSeq" id="WP_188414800.1">
    <property type="nucleotide sequence ID" value="NZ_BMDO01000002.1"/>
</dbReference>
<comment type="caution">
    <text evidence="3">The sequence shown here is derived from an EMBL/GenBank/DDBJ whole genome shotgun (WGS) entry which is preliminary data.</text>
</comment>
<organism evidence="3 4">
    <name type="scientific">Mucilaginibacter galii</name>
    <dbReference type="NCBI Taxonomy" id="2005073"/>
    <lineage>
        <taxon>Bacteria</taxon>
        <taxon>Pseudomonadati</taxon>
        <taxon>Bacteroidota</taxon>
        <taxon>Sphingobacteriia</taxon>
        <taxon>Sphingobacteriales</taxon>
        <taxon>Sphingobacteriaceae</taxon>
        <taxon>Mucilaginibacter</taxon>
    </lineage>
</organism>
<dbReference type="Gene3D" id="2.60.40.1930">
    <property type="match status" value="1"/>
</dbReference>
<feature type="domain" description="Macroglobulin" evidence="2">
    <location>
        <begin position="38"/>
        <end position="119"/>
    </location>
</feature>
<protein>
    <recommendedName>
        <fullName evidence="2">Macroglobulin domain-containing protein</fullName>
    </recommendedName>
</protein>
<dbReference type="GO" id="GO:0004866">
    <property type="term" value="F:endopeptidase inhibitor activity"/>
    <property type="evidence" value="ECO:0007669"/>
    <property type="project" value="InterPro"/>
</dbReference>
<dbReference type="Pfam" id="PF13620">
    <property type="entry name" value="CarboxypepD_reg"/>
    <property type="match status" value="1"/>
</dbReference>
<name>A0A917N119_9SPHI</name>
<dbReference type="PROSITE" id="PS51257">
    <property type="entry name" value="PROKAR_LIPOPROTEIN"/>
    <property type="match status" value="1"/>
</dbReference>
<feature type="chain" id="PRO_5037550692" description="Macroglobulin domain-containing protein" evidence="1">
    <location>
        <begin position="23"/>
        <end position="824"/>
    </location>
</feature>
<gene>
    <name evidence="3" type="ORF">GCM10011425_12260</name>
</gene>
<evidence type="ECO:0000313" key="3">
    <source>
        <dbReference type="EMBL" id="GGI50014.1"/>
    </source>
</evidence>
<dbReference type="EMBL" id="BMDO01000002">
    <property type="protein sequence ID" value="GGI50014.1"/>
    <property type="molecule type" value="Genomic_DNA"/>
</dbReference>
<accession>A0A917N119</accession>
<reference evidence="3" key="1">
    <citation type="journal article" date="2014" name="Int. J. Syst. Evol. Microbiol.">
        <title>Complete genome sequence of Corynebacterium casei LMG S-19264T (=DSM 44701T), isolated from a smear-ripened cheese.</title>
        <authorList>
            <consortium name="US DOE Joint Genome Institute (JGI-PGF)"/>
            <person name="Walter F."/>
            <person name="Albersmeier A."/>
            <person name="Kalinowski J."/>
            <person name="Ruckert C."/>
        </authorList>
    </citation>
    <scope>NUCLEOTIDE SEQUENCE</scope>
    <source>
        <strain evidence="3">CCM 8711</strain>
    </source>
</reference>